<accession>A0ABQ3VHP9</accession>
<comment type="caution">
    <text evidence="1">The sequence shown here is derived from an EMBL/GenBank/DDBJ whole genome shotgun (WGS) entry which is preliminary data.</text>
</comment>
<reference evidence="1 2" key="1">
    <citation type="journal article" date="2021" name="Int. J. Syst. Evol. Microbiol.">
        <title>Reticulibacter mediterranei gen. nov., sp. nov., within the new family Reticulibacteraceae fam. nov., and Ktedonospora formicarum gen. nov., sp. nov., Ktedonobacter robiniae sp. nov., Dictyobacter formicarum sp. nov. and Dictyobacter arantiisoli sp. nov., belonging to the class Ktedonobacteria.</title>
        <authorList>
            <person name="Yabe S."/>
            <person name="Zheng Y."/>
            <person name="Wang C.M."/>
            <person name="Sakai Y."/>
            <person name="Abe K."/>
            <person name="Yokota A."/>
            <person name="Donadio S."/>
            <person name="Cavaletti L."/>
            <person name="Monciardini P."/>
        </authorList>
    </citation>
    <scope>NUCLEOTIDE SEQUENCE [LARGE SCALE GENOMIC DNA]</scope>
    <source>
        <strain evidence="1 2">SOSP1-9</strain>
    </source>
</reference>
<dbReference type="EMBL" id="BNJJ01000008">
    <property type="protein sequence ID" value="GHO85219.1"/>
    <property type="molecule type" value="Genomic_DNA"/>
</dbReference>
<gene>
    <name evidence="1" type="ORF">KSZ_32250</name>
</gene>
<dbReference type="RefSeq" id="WP_201362880.1">
    <property type="nucleotide sequence ID" value="NZ_BNJJ01000008.1"/>
</dbReference>
<protein>
    <submittedName>
        <fullName evidence="1">Uncharacterized protein</fullName>
    </submittedName>
</protein>
<sequence>MTVLEAVETLKQLQSINPALAQAEKILLQCADIKGALCTIISSLIDEKLYRLCDYPGWLTIQTHCEQGMRYVLDIAFDILYWKRPSVEAVDRNHLFAGMAPRTINLHCIRKHEADARDIFQFNFVYECVPESVRHGKNAVARGDILQIAWGDSNGRLMEEGIFDLGTPDTWEEGEILLVNGLKQCAAIVETLWHSIRKTDKL</sequence>
<dbReference type="Proteomes" id="UP000635565">
    <property type="component" value="Unassembled WGS sequence"/>
</dbReference>
<evidence type="ECO:0000313" key="1">
    <source>
        <dbReference type="EMBL" id="GHO85219.1"/>
    </source>
</evidence>
<organism evidence="1 2">
    <name type="scientific">Dictyobacter formicarum</name>
    <dbReference type="NCBI Taxonomy" id="2778368"/>
    <lineage>
        <taxon>Bacteria</taxon>
        <taxon>Bacillati</taxon>
        <taxon>Chloroflexota</taxon>
        <taxon>Ktedonobacteria</taxon>
        <taxon>Ktedonobacterales</taxon>
        <taxon>Dictyobacteraceae</taxon>
        <taxon>Dictyobacter</taxon>
    </lineage>
</organism>
<evidence type="ECO:0000313" key="2">
    <source>
        <dbReference type="Proteomes" id="UP000635565"/>
    </source>
</evidence>
<keyword evidence="2" id="KW-1185">Reference proteome</keyword>
<proteinExistence type="predicted"/>
<name>A0ABQ3VHP9_9CHLR</name>